<feature type="compositionally biased region" description="Basic and acidic residues" evidence="1">
    <location>
        <begin position="45"/>
        <end position="57"/>
    </location>
</feature>
<dbReference type="InParanoid" id="A0A1W0W038"/>
<feature type="region of interest" description="Disordered" evidence="1">
    <location>
        <begin position="145"/>
        <end position="196"/>
    </location>
</feature>
<name>A0A1W0W038_SORBI</name>
<proteinExistence type="predicted"/>
<dbReference type="AlphaFoldDB" id="A0A1W0W038"/>
<dbReference type="Proteomes" id="UP000000768">
    <property type="component" value="Chromosome 3"/>
</dbReference>
<dbReference type="Gramene" id="OQU87760">
    <property type="protein sequence ID" value="OQU87760"/>
    <property type="gene ID" value="SORBI_3003G336550"/>
</dbReference>
<evidence type="ECO:0000313" key="3">
    <source>
        <dbReference type="Proteomes" id="UP000000768"/>
    </source>
</evidence>
<reference evidence="2 3" key="1">
    <citation type="journal article" date="2009" name="Nature">
        <title>The Sorghum bicolor genome and the diversification of grasses.</title>
        <authorList>
            <person name="Paterson A.H."/>
            <person name="Bowers J.E."/>
            <person name="Bruggmann R."/>
            <person name="Dubchak I."/>
            <person name="Grimwood J."/>
            <person name="Gundlach H."/>
            <person name="Haberer G."/>
            <person name="Hellsten U."/>
            <person name="Mitros T."/>
            <person name="Poliakov A."/>
            <person name="Schmutz J."/>
            <person name="Spannagl M."/>
            <person name="Tang H."/>
            <person name="Wang X."/>
            <person name="Wicker T."/>
            <person name="Bharti A.K."/>
            <person name="Chapman J."/>
            <person name="Feltus F.A."/>
            <person name="Gowik U."/>
            <person name="Grigoriev I.V."/>
            <person name="Lyons E."/>
            <person name="Maher C.A."/>
            <person name="Martis M."/>
            <person name="Narechania A."/>
            <person name="Otillar R.P."/>
            <person name="Penning B.W."/>
            <person name="Salamov A.A."/>
            <person name="Wang Y."/>
            <person name="Zhang L."/>
            <person name="Carpita N.C."/>
            <person name="Freeling M."/>
            <person name="Gingle A.R."/>
            <person name="Hash C.T."/>
            <person name="Keller B."/>
            <person name="Klein P."/>
            <person name="Kresovich S."/>
            <person name="McCann M.C."/>
            <person name="Ming R."/>
            <person name="Peterson D.G."/>
            <person name="Mehboob-ur-Rahman"/>
            <person name="Ware D."/>
            <person name="Westhoff P."/>
            <person name="Mayer K.F."/>
            <person name="Messing J."/>
            <person name="Rokhsar D.S."/>
        </authorList>
    </citation>
    <scope>NUCLEOTIDE SEQUENCE [LARGE SCALE GENOMIC DNA]</scope>
    <source>
        <strain evidence="3">cv. BTx623</strain>
    </source>
</reference>
<organism evidence="2 3">
    <name type="scientific">Sorghum bicolor</name>
    <name type="common">Sorghum</name>
    <name type="synonym">Sorghum vulgare</name>
    <dbReference type="NCBI Taxonomy" id="4558"/>
    <lineage>
        <taxon>Eukaryota</taxon>
        <taxon>Viridiplantae</taxon>
        <taxon>Streptophyta</taxon>
        <taxon>Embryophyta</taxon>
        <taxon>Tracheophyta</taxon>
        <taxon>Spermatophyta</taxon>
        <taxon>Magnoliopsida</taxon>
        <taxon>Liliopsida</taxon>
        <taxon>Poales</taxon>
        <taxon>Poaceae</taxon>
        <taxon>PACMAD clade</taxon>
        <taxon>Panicoideae</taxon>
        <taxon>Andropogonodae</taxon>
        <taxon>Andropogoneae</taxon>
        <taxon>Sorghinae</taxon>
        <taxon>Sorghum</taxon>
    </lineage>
</organism>
<evidence type="ECO:0000256" key="1">
    <source>
        <dbReference type="SAM" id="MobiDB-lite"/>
    </source>
</evidence>
<keyword evidence="3" id="KW-1185">Reference proteome</keyword>
<gene>
    <name evidence="2" type="ORF">SORBI_3003G336550</name>
</gene>
<sequence length="244" mass="25997">MRRGTEGSDTRAPPPPRDGSERRTGCRRLVVVSERRTAAGSRWNGRREQSRGPRGDDGQTGMGGKWQQDCERRRRIWKREGGGGGCGCGRAHRPRAGAATRGGKKITGGVRRGRAGACGQDTDGPRRAARYAVTCGGGGWGGRAPGGDGRSRCGTTDRWGRSRRGPRNGQWLSAAGSARRPADGDVDRPGGPWPGGAQTAIIAAAQTLRFPLKMGANDTEKKRTSTSPLCQLPSDLNFLIELLL</sequence>
<reference evidence="3" key="2">
    <citation type="journal article" date="2018" name="Plant J.">
        <title>The Sorghum bicolor reference genome: improved assembly, gene annotations, a transcriptome atlas, and signatures of genome organization.</title>
        <authorList>
            <person name="McCormick R.F."/>
            <person name="Truong S.K."/>
            <person name="Sreedasyam A."/>
            <person name="Jenkins J."/>
            <person name="Shu S."/>
            <person name="Sims D."/>
            <person name="Kennedy M."/>
            <person name="Amirebrahimi M."/>
            <person name="Weers B.D."/>
            <person name="McKinley B."/>
            <person name="Mattison A."/>
            <person name="Morishige D.T."/>
            <person name="Grimwood J."/>
            <person name="Schmutz J."/>
            <person name="Mullet J.E."/>
        </authorList>
    </citation>
    <scope>NUCLEOTIDE SEQUENCE [LARGE SCALE GENOMIC DNA]</scope>
    <source>
        <strain evidence="3">cv. BTx623</strain>
    </source>
</reference>
<evidence type="ECO:0000313" key="2">
    <source>
        <dbReference type="EMBL" id="OQU87760.1"/>
    </source>
</evidence>
<dbReference type="EMBL" id="CM000762">
    <property type="protein sequence ID" value="OQU87760.1"/>
    <property type="molecule type" value="Genomic_DNA"/>
</dbReference>
<accession>A0A1W0W038</accession>
<protein>
    <submittedName>
        <fullName evidence="2">Uncharacterized protein</fullName>
    </submittedName>
</protein>
<feature type="region of interest" description="Disordered" evidence="1">
    <location>
        <begin position="1"/>
        <end position="125"/>
    </location>
</feature>